<reference evidence="1" key="1">
    <citation type="journal article" date="2014" name="Front. Microbiol.">
        <title>High frequency of phylogenetically diverse reductive dehalogenase-homologous genes in deep subseafloor sedimentary metagenomes.</title>
        <authorList>
            <person name="Kawai M."/>
            <person name="Futagami T."/>
            <person name="Toyoda A."/>
            <person name="Takaki Y."/>
            <person name="Nishi S."/>
            <person name="Hori S."/>
            <person name="Arai W."/>
            <person name="Tsubouchi T."/>
            <person name="Morono Y."/>
            <person name="Uchiyama I."/>
            <person name="Ito T."/>
            <person name="Fujiyama A."/>
            <person name="Inagaki F."/>
            <person name="Takami H."/>
        </authorList>
    </citation>
    <scope>NUCLEOTIDE SEQUENCE</scope>
    <source>
        <strain evidence="1">Expedition CK06-06</strain>
    </source>
</reference>
<evidence type="ECO:0008006" key="2">
    <source>
        <dbReference type="Google" id="ProtNLM"/>
    </source>
</evidence>
<proteinExistence type="predicted"/>
<organism evidence="1">
    <name type="scientific">marine sediment metagenome</name>
    <dbReference type="NCBI Taxonomy" id="412755"/>
    <lineage>
        <taxon>unclassified sequences</taxon>
        <taxon>metagenomes</taxon>
        <taxon>ecological metagenomes</taxon>
    </lineage>
</organism>
<dbReference type="Gene3D" id="3.40.630.30">
    <property type="match status" value="1"/>
</dbReference>
<accession>X1L9U9</accession>
<dbReference type="SUPFAM" id="SSF55729">
    <property type="entry name" value="Acyl-CoA N-acyltransferases (Nat)"/>
    <property type="match status" value="1"/>
</dbReference>
<sequence>MEDYDIRKYRVEIAELLSVKVDDVDIVAESTTAGYKGFHWITRLKLFGSHVAHGYLIPMPGCCGVIVSTEAYVNYDQRGKGIGDVMHRLRIELAADRGYTCMICTDITANEPQAKIIKKNGWKLVHDFNNKRTANPVSIHVRAV</sequence>
<dbReference type="InterPro" id="IPR016181">
    <property type="entry name" value="Acyl_CoA_acyltransferase"/>
</dbReference>
<protein>
    <recommendedName>
        <fullName evidence="2">N-acetyltransferase domain-containing protein</fullName>
    </recommendedName>
</protein>
<dbReference type="EMBL" id="BARV01012229">
    <property type="protein sequence ID" value="GAI02626.1"/>
    <property type="molecule type" value="Genomic_DNA"/>
</dbReference>
<dbReference type="AlphaFoldDB" id="X1L9U9"/>
<name>X1L9U9_9ZZZZ</name>
<comment type="caution">
    <text evidence="1">The sequence shown here is derived from an EMBL/GenBank/DDBJ whole genome shotgun (WGS) entry which is preliminary data.</text>
</comment>
<gene>
    <name evidence="1" type="ORF">S06H3_22758</name>
</gene>
<evidence type="ECO:0000313" key="1">
    <source>
        <dbReference type="EMBL" id="GAI02626.1"/>
    </source>
</evidence>